<keyword evidence="3" id="KW-0804">Transcription</keyword>
<dbReference type="SUPFAM" id="SSF46689">
    <property type="entry name" value="Homeodomain-like"/>
    <property type="match status" value="1"/>
</dbReference>
<dbReference type="PANTHER" id="PTHR47894:SF1">
    <property type="entry name" value="HTH-TYPE TRANSCRIPTIONAL REGULATOR VQSM"/>
    <property type="match status" value="1"/>
</dbReference>
<organism evidence="5 6">
    <name type="scientific">Oleomonas cavernae</name>
    <dbReference type="NCBI Taxonomy" id="2320859"/>
    <lineage>
        <taxon>Bacteria</taxon>
        <taxon>Pseudomonadati</taxon>
        <taxon>Pseudomonadota</taxon>
        <taxon>Alphaproteobacteria</taxon>
        <taxon>Acetobacterales</taxon>
        <taxon>Acetobacteraceae</taxon>
        <taxon>Oleomonas</taxon>
    </lineage>
</organism>
<keyword evidence="2" id="KW-0238">DNA-binding</keyword>
<feature type="domain" description="HTH araC/xylS-type" evidence="4">
    <location>
        <begin position="267"/>
        <end position="369"/>
    </location>
</feature>
<dbReference type="AlphaFoldDB" id="A0A418WC95"/>
<proteinExistence type="predicted"/>
<dbReference type="InterPro" id="IPR009057">
    <property type="entry name" value="Homeodomain-like_sf"/>
</dbReference>
<protein>
    <submittedName>
        <fullName evidence="5">AraC family transcriptional regulator</fullName>
    </submittedName>
</protein>
<evidence type="ECO:0000313" key="5">
    <source>
        <dbReference type="EMBL" id="RJF87663.1"/>
    </source>
</evidence>
<evidence type="ECO:0000313" key="6">
    <source>
        <dbReference type="Proteomes" id="UP000284605"/>
    </source>
</evidence>
<comment type="caution">
    <text evidence="5">The sequence shown here is derived from an EMBL/GenBank/DDBJ whole genome shotgun (WGS) entry which is preliminary data.</text>
</comment>
<evidence type="ECO:0000256" key="3">
    <source>
        <dbReference type="ARBA" id="ARBA00023163"/>
    </source>
</evidence>
<evidence type="ECO:0000256" key="2">
    <source>
        <dbReference type="ARBA" id="ARBA00023125"/>
    </source>
</evidence>
<dbReference type="PROSITE" id="PS01124">
    <property type="entry name" value="HTH_ARAC_FAMILY_2"/>
    <property type="match status" value="1"/>
</dbReference>
<dbReference type="GO" id="GO:0005829">
    <property type="term" value="C:cytosol"/>
    <property type="evidence" value="ECO:0007669"/>
    <property type="project" value="TreeGrafter"/>
</dbReference>
<dbReference type="SMART" id="SM00342">
    <property type="entry name" value="HTH_ARAC"/>
    <property type="match status" value="1"/>
</dbReference>
<evidence type="ECO:0000256" key="1">
    <source>
        <dbReference type="ARBA" id="ARBA00023015"/>
    </source>
</evidence>
<reference evidence="5 6" key="1">
    <citation type="submission" date="2018-09" db="EMBL/GenBank/DDBJ databases">
        <authorList>
            <person name="Zhu H."/>
        </authorList>
    </citation>
    <scope>NUCLEOTIDE SEQUENCE [LARGE SCALE GENOMIC DNA]</scope>
    <source>
        <strain evidence="5 6">K1W22B-8</strain>
    </source>
</reference>
<name>A0A418WC95_9PROT</name>
<dbReference type="PANTHER" id="PTHR47894">
    <property type="entry name" value="HTH-TYPE TRANSCRIPTIONAL REGULATOR GADX"/>
    <property type="match status" value="1"/>
</dbReference>
<dbReference type="InterPro" id="IPR032687">
    <property type="entry name" value="AraC-type_N"/>
</dbReference>
<keyword evidence="1" id="KW-0805">Transcription regulation</keyword>
<sequence length="374" mass="42020">MPGSTRPRVSANARPTTPRCGASWISEGRWGRRWSLPPVRPPIPFMTLPNWLKAAALCGFDVTPLFAQAGIDIDLIHLESATVRPSQIIQVMTAAVALAKRGHFPFALGETFAFEYMPDIEVFVTTSPTLRQALPVFDLVRAFINPMLAVDLREDGAVARLILRSDHPTEATPYFAESLFAAILKFARRLLDQQHPFHRLCLTYPAPAHAAKYRAFFKLPVAFEQRENAIEFDRDLLDRPLRGGVPVLHRQAEYRIERRMAHRPRYSGVTAAVEATLRAKPALLGGGLAATAQAMAWPSRSLQRRLAEEGENFAALQARVRQQLAMAYLDDDRGDIEALSDYLGFSDRRSFTRAFVRWTGQTPRAFRAKGRTER</sequence>
<dbReference type="Proteomes" id="UP000284605">
    <property type="component" value="Unassembled WGS sequence"/>
</dbReference>
<accession>A0A418WC95</accession>
<dbReference type="Pfam" id="PF12625">
    <property type="entry name" value="Arabinose_bd"/>
    <property type="match status" value="1"/>
</dbReference>
<dbReference type="Gene3D" id="1.10.10.60">
    <property type="entry name" value="Homeodomain-like"/>
    <property type="match status" value="1"/>
</dbReference>
<evidence type="ECO:0000259" key="4">
    <source>
        <dbReference type="PROSITE" id="PS01124"/>
    </source>
</evidence>
<keyword evidence="6" id="KW-1185">Reference proteome</keyword>
<gene>
    <name evidence="5" type="ORF">D3874_12045</name>
</gene>
<dbReference type="GO" id="GO:0003700">
    <property type="term" value="F:DNA-binding transcription factor activity"/>
    <property type="evidence" value="ECO:0007669"/>
    <property type="project" value="InterPro"/>
</dbReference>
<dbReference type="EMBL" id="QYUK01000011">
    <property type="protein sequence ID" value="RJF87663.1"/>
    <property type="molecule type" value="Genomic_DNA"/>
</dbReference>
<dbReference type="GO" id="GO:0000976">
    <property type="term" value="F:transcription cis-regulatory region binding"/>
    <property type="evidence" value="ECO:0007669"/>
    <property type="project" value="TreeGrafter"/>
</dbReference>
<dbReference type="InterPro" id="IPR018060">
    <property type="entry name" value="HTH_AraC"/>
</dbReference>
<dbReference type="Pfam" id="PF12833">
    <property type="entry name" value="HTH_18"/>
    <property type="match status" value="1"/>
</dbReference>